<keyword evidence="3" id="KW-1185">Reference proteome</keyword>
<protein>
    <submittedName>
        <fullName evidence="2">Kinase-like protein</fullName>
    </submittedName>
</protein>
<dbReference type="Gene3D" id="3.90.1200.10">
    <property type="match status" value="1"/>
</dbReference>
<dbReference type="RefSeq" id="XP_025469563.1">
    <property type="nucleotide sequence ID" value="XM_025613181.1"/>
</dbReference>
<organism evidence="2 3">
    <name type="scientific">Aspergillus sclerotioniger CBS 115572</name>
    <dbReference type="NCBI Taxonomy" id="1450535"/>
    <lineage>
        <taxon>Eukaryota</taxon>
        <taxon>Fungi</taxon>
        <taxon>Dikarya</taxon>
        <taxon>Ascomycota</taxon>
        <taxon>Pezizomycotina</taxon>
        <taxon>Eurotiomycetes</taxon>
        <taxon>Eurotiomycetidae</taxon>
        <taxon>Eurotiales</taxon>
        <taxon>Aspergillaceae</taxon>
        <taxon>Aspergillus</taxon>
        <taxon>Aspergillus subgen. Circumdati</taxon>
    </lineage>
</organism>
<evidence type="ECO:0000259" key="1">
    <source>
        <dbReference type="Pfam" id="PF01636"/>
    </source>
</evidence>
<dbReference type="SUPFAM" id="SSF56112">
    <property type="entry name" value="Protein kinase-like (PK-like)"/>
    <property type="match status" value="1"/>
</dbReference>
<feature type="domain" description="Aminoglycoside phosphotransferase" evidence="1">
    <location>
        <begin position="66"/>
        <end position="234"/>
    </location>
</feature>
<dbReference type="GeneID" id="37115324"/>
<dbReference type="CDD" id="cd05120">
    <property type="entry name" value="APH_ChoK_like"/>
    <property type="match status" value="1"/>
</dbReference>
<comment type="caution">
    <text evidence="2">The sequence shown here is derived from an EMBL/GenBank/DDBJ whole genome shotgun (WGS) entry which is preliminary data.</text>
</comment>
<sequence>MKIFPKSSFFTERRATALPSPADVRALNLKSGNASAWNFNCPPPVMIPSLGLVVKYGANVSIVEAQTQRMLRDQLHGRVPVPEVFGWAEDDGQTFIYMSLMEGDTLLDRWNDLSEDERRAICEELNDIVRDFRALQQDPRDTYIGSLGKRPLNDIFVMHHPDLVGPFLGADAVEQFQNACGIYIDVDTPIVFTHNDLLPPNIIITPGPNPKVAAIVDWAQAGWYPAYWEYCKARWIRVNPRYYSDASQEDWRNKYLPMILDSVDDETIYHPWLYFVLSRGI</sequence>
<name>A0A317X0M6_9EURO</name>
<dbReference type="PANTHER" id="PTHR21310">
    <property type="entry name" value="AMINOGLYCOSIDE PHOSPHOTRANSFERASE-RELATED-RELATED"/>
    <property type="match status" value="1"/>
</dbReference>
<accession>A0A317X0M6</accession>
<reference evidence="2 3" key="1">
    <citation type="submission" date="2016-12" db="EMBL/GenBank/DDBJ databases">
        <title>The genomes of Aspergillus section Nigri reveals drivers in fungal speciation.</title>
        <authorList>
            <consortium name="DOE Joint Genome Institute"/>
            <person name="Vesth T.C."/>
            <person name="Nybo J."/>
            <person name="Theobald S."/>
            <person name="Brandl J."/>
            <person name="Frisvad J.C."/>
            <person name="Nielsen K.F."/>
            <person name="Lyhne E.K."/>
            <person name="Kogle M.E."/>
            <person name="Kuo A."/>
            <person name="Riley R."/>
            <person name="Clum A."/>
            <person name="Nolan M."/>
            <person name="Lipzen A."/>
            <person name="Salamov A."/>
            <person name="Henrissat B."/>
            <person name="Wiebenga A."/>
            <person name="De Vries R.P."/>
            <person name="Grigoriev I.V."/>
            <person name="Mortensen U.H."/>
            <person name="Andersen M.R."/>
            <person name="Baker S.E."/>
        </authorList>
    </citation>
    <scope>NUCLEOTIDE SEQUENCE [LARGE SCALE GENOMIC DNA]</scope>
    <source>
        <strain evidence="2 3">CBS 115572</strain>
    </source>
</reference>
<dbReference type="Proteomes" id="UP000246702">
    <property type="component" value="Unassembled WGS sequence"/>
</dbReference>
<dbReference type="GO" id="GO:0016301">
    <property type="term" value="F:kinase activity"/>
    <property type="evidence" value="ECO:0007669"/>
    <property type="project" value="UniProtKB-KW"/>
</dbReference>
<dbReference type="InterPro" id="IPR051678">
    <property type="entry name" value="AGP_Transferase"/>
</dbReference>
<evidence type="ECO:0000313" key="3">
    <source>
        <dbReference type="Proteomes" id="UP000246702"/>
    </source>
</evidence>
<keyword evidence="2" id="KW-0808">Transferase</keyword>
<evidence type="ECO:0000313" key="2">
    <source>
        <dbReference type="EMBL" id="PWY91835.1"/>
    </source>
</evidence>
<proteinExistence type="predicted"/>
<dbReference type="OrthoDB" id="5404599at2759"/>
<keyword evidence="2" id="KW-0418">Kinase</keyword>
<dbReference type="InterPro" id="IPR011009">
    <property type="entry name" value="Kinase-like_dom_sf"/>
</dbReference>
<dbReference type="AlphaFoldDB" id="A0A317X0M6"/>
<gene>
    <name evidence="2" type="ORF">BO94DRAFT_544543</name>
</gene>
<dbReference type="EMBL" id="MSFK01000008">
    <property type="protein sequence ID" value="PWY91835.1"/>
    <property type="molecule type" value="Genomic_DNA"/>
</dbReference>
<dbReference type="PANTHER" id="PTHR21310:SF54">
    <property type="entry name" value="AMINOGLYCOSIDE PHOSPHOTRANSFERASE DOMAIN-CONTAINING PROTEIN"/>
    <property type="match status" value="1"/>
</dbReference>
<dbReference type="InterPro" id="IPR002575">
    <property type="entry name" value="Aminoglycoside_PTrfase"/>
</dbReference>
<dbReference type="Pfam" id="PF01636">
    <property type="entry name" value="APH"/>
    <property type="match status" value="1"/>
</dbReference>